<gene>
    <name evidence="8" type="ORF">AYI70_g11902</name>
</gene>
<dbReference type="InterPro" id="IPR038340">
    <property type="entry name" value="MRP-L47_sf"/>
</dbReference>
<keyword evidence="9" id="KW-1185">Reference proteome</keyword>
<dbReference type="AlphaFoldDB" id="A0A1R1WZS6"/>
<sequence length="145" mass="17250">MFSMFKSAFQGLTTRRINLPAFKPRGLEEFFENSEALPKEKVKTGRAWRAAELRNKSWEDLQKLWFVLLKERNLLATQKAEAERFRINNQFFSNTSRIVKCKQSMARIKSVLNERRLAYEKSIRISKHNRYLEYKKSQQEASKSP</sequence>
<comment type="subcellular location">
    <subcellularLocation>
        <location evidence="1">Mitochondrion</location>
    </subcellularLocation>
</comment>
<reference evidence="8 9" key="1">
    <citation type="submission" date="2017-01" db="EMBL/GenBank/DDBJ databases">
        <authorList>
            <person name="Mah S.A."/>
            <person name="Swanson W.J."/>
            <person name="Moy G.W."/>
            <person name="Vacquier V.D."/>
        </authorList>
    </citation>
    <scope>NUCLEOTIDE SEQUENCE [LARGE SCALE GENOMIC DNA]</scope>
    <source>
        <strain evidence="8 9">GSMNP</strain>
    </source>
</reference>
<dbReference type="InterPro" id="IPR010729">
    <property type="entry name" value="Ribosomal_uL29_mit"/>
</dbReference>
<accession>A0A1R1WZS6</accession>
<comment type="similarity">
    <text evidence="2">Belongs to the universal ribosomal protein uL29 family.</text>
</comment>
<proteinExistence type="inferred from homology"/>
<organism evidence="8 9">
    <name type="scientific">Smittium culicis</name>
    <dbReference type="NCBI Taxonomy" id="133412"/>
    <lineage>
        <taxon>Eukaryota</taxon>
        <taxon>Fungi</taxon>
        <taxon>Fungi incertae sedis</taxon>
        <taxon>Zoopagomycota</taxon>
        <taxon>Kickxellomycotina</taxon>
        <taxon>Harpellomycetes</taxon>
        <taxon>Harpellales</taxon>
        <taxon>Legeriomycetaceae</taxon>
        <taxon>Smittium</taxon>
    </lineage>
</organism>
<dbReference type="GO" id="GO:0005762">
    <property type="term" value="C:mitochondrial large ribosomal subunit"/>
    <property type="evidence" value="ECO:0007669"/>
    <property type="project" value="TreeGrafter"/>
</dbReference>
<evidence type="ECO:0000256" key="1">
    <source>
        <dbReference type="ARBA" id="ARBA00004173"/>
    </source>
</evidence>
<evidence type="ECO:0000313" key="9">
    <source>
        <dbReference type="Proteomes" id="UP000187283"/>
    </source>
</evidence>
<evidence type="ECO:0000313" key="8">
    <source>
        <dbReference type="EMBL" id="OMJ07875.1"/>
    </source>
</evidence>
<name>A0A1R1WZS6_9FUNG</name>
<keyword evidence="4" id="KW-0496">Mitochondrion</keyword>
<dbReference type="Gene3D" id="6.10.330.20">
    <property type="match status" value="1"/>
</dbReference>
<evidence type="ECO:0000256" key="7">
    <source>
        <dbReference type="ARBA" id="ARBA00035399"/>
    </source>
</evidence>
<evidence type="ECO:0000256" key="5">
    <source>
        <dbReference type="ARBA" id="ARBA00023274"/>
    </source>
</evidence>
<dbReference type="GO" id="GO:0003735">
    <property type="term" value="F:structural constituent of ribosome"/>
    <property type="evidence" value="ECO:0007669"/>
    <property type="project" value="InterPro"/>
</dbReference>
<dbReference type="Pfam" id="PF06984">
    <property type="entry name" value="MRP-L47"/>
    <property type="match status" value="1"/>
</dbReference>
<dbReference type="OrthoDB" id="270763at2759"/>
<evidence type="ECO:0000256" key="4">
    <source>
        <dbReference type="ARBA" id="ARBA00023128"/>
    </source>
</evidence>
<comment type="caution">
    <text evidence="8">The sequence shown here is derived from an EMBL/GenBank/DDBJ whole genome shotgun (WGS) entry which is preliminary data.</text>
</comment>
<evidence type="ECO:0000256" key="6">
    <source>
        <dbReference type="ARBA" id="ARBA00035289"/>
    </source>
</evidence>
<evidence type="ECO:0000256" key="2">
    <source>
        <dbReference type="ARBA" id="ARBA00009254"/>
    </source>
</evidence>
<dbReference type="Proteomes" id="UP000187283">
    <property type="component" value="Unassembled WGS sequence"/>
</dbReference>
<dbReference type="GO" id="GO:0032543">
    <property type="term" value="P:mitochondrial translation"/>
    <property type="evidence" value="ECO:0007669"/>
    <property type="project" value="TreeGrafter"/>
</dbReference>
<dbReference type="InterPro" id="IPR036049">
    <property type="entry name" value="Ribosomal_uL29_sf"/>
</dbReference>
<evidence type="ECO:0000256" key="3">
    <source>
        <dbReference type="ARBA" id="ARBA00022980"/>
    </source>
</evidence>
<keyword evidence="5" id="KW-0687">Ribonucleoprotein</keyword>
<keyword evidence="3 8" id="KW-0689">Ribosomal protein</keyword>
<dbReference type="PANTHER" id="PTHR21183">
    <property type="entry name" value="RIBOSOMAL PROTEIN L47, MITOCHONDRIAL-RELATED"/>
    <property type="match status" value="1"/>
</dbReference>
<dbReference type="STRING" id="133412.A0A1R1WZS6"/>
<dbReference type="SUPFAM" id="SSF46561">
    <property type="entry name" value="Ribosomal protein L29 (L29p)"/>
    <property type="match status" value="1"/>
</dbReference>
<dbReference type="EMBL" id="LSSN01005946">
    <property type="protein sequence ID" value="OMJ07875.1"/>
    <property type="molecule type" value="Genomic_DNA"/>
</dbReference>
<dbReference type="PANTHER" id="PTHR21183:SF18">
    <property type="entry name" value="LARGE RIBOSOMAL SUBUNIT PROTEIN UL29M"/>
    <property type="match status" value="1"/>
</dbReference>
<protein>
    <recommendedName>
        <fullName evidence="6">Large ribosomal subunit protein uL29m</fullName>
    </recommendedName>
    <alternativeName>
        <fullName evidence="7">54S ribosomal protein L4, mitochondrial</fullName>
    </alternativeName>
</protein>